<dbReference type="Proteomes" id="UP000254794">
    <property type="component" value="Unassembled WGS sequence"/>
</dbReference>
<proteinExistence type="predicted"/>
<dbReference type="Gene3D" id="2.60.450.10">
    <property type="entry name" value="Lipopolysaccharide (LPS) transport protein A like domain"/>
    <property type="match status" value="1"/>
</dbReference>
<keyword evidence="1" id="KW-1003">Cell membrane</keyword>
<sequence>MNAAKQSAWGFCLLIILSCSGWYYASSSSQEKLDNHILANTPDSIIKGLKVWQFDAKGALAQFIESPQAKHIPVNNTYIFDTPHIVLSQENESNWNIYSQKALALDKGKQINLVGNVIIHQGKGIKNPESTLKTEELIYYPEKKFATTALAVIFEQPGSIIHSQGMNAYLDEKRVELLNKARATYEPNHV</sequence>
<dbReference type="PANTHER" id="PTHR37481">
    <property type="entry name" value="LIPOPOLYSACCHARIDE EXPORT SYSTEM PROTEIN LPTC"/>
    <property type="match status" value="1"/>
</dbReference>
<protein>
    <submittedName>
        <fullName evidence="6">Uncharacterized protein YrbK clustered with lipopolysaccharide transporters</fullName>
    </submittedName>
</protein>
<dbReference type="OrthoDB" id="5731914at2"/>
<organism evidence="6 7">
    <name type="scientific">Legionella busanensis</name>
    <dbReference type="NCBI Taxonomy" id="190655"/>
    <lineage>
        <taxon>Bacteria</taxon>
        <taxon>Pseudomonadati</taxon>
        <taxon>Pseudomonadota</taxon>
        <taxon>Gammaproteobacteria</taxon>
        <taxon>Legionellales</taxon>
        <taxon>Legionellaceae</taxon>
        <taxon>Legionella</taxon>
    </lineage>
</organism>
<dbReference type="AlphaFoldDB" id="A0A378JLQ9"/>
<keyword evidence="2" id="KW-0997">Cell inner membrane</keyword>
<dbReference type="GO" id="GO:0015221">
    <property type="term" value="F:lipopolysaccharide transmembrane transporter activity"/>
    <property type="evidence" value="ECO:0007669"/>
    <property type="project" value="InterPro"/>
</dbReference>
<evidence type="ECO:0000256" key="5">
    <source>
        <dbReference type="ARBA" id="ARBA00023136"/>
    </source>
</evidence>
<evidence type="ECO:0000256" key="2">
    <source>
        <dbReference type="ARBA" id="ARBA00022519"/>
    </source>
</evidence>
<dbReference type="Pfam" id="PF06835">
    <property type="entry name" value="LptC"/>
    <property type="match status" value="1"/>
</dbReference>
<dbReference type="GO" id="GO:0005886">
    <property type="term" value="C:plasma membrane"/>
    <property type="evidence" value="ECO:0007669"/>
    <property type="project" value="InterPro"/>
</dbReference>
<dbReference type="RefSeq" id="WP_115330800.1">
    <property type="nucleotide sequence ID" value="NZ_CAAAHP010000001.1"/>
</dbReference>
<accession>A0A378JLQ9</accession>
<dbReference type="PANTHER" id="PTHR37481:SF1">
    <property type="entry name" value="LIPOPOLYSACCHARIDE EXPORT SYSTEM PROTEIN LPTC"/>
    <property type="match status" value="1"/>
</dbReference>
<gene>
    <name evidence="6" type="ORF">NCTC13316_01241</name>
</gene>
<keyword evidence="3" id="KW-0812">Transmembrane</keyword>
<keyword evidence="5" id="KW-0472">Membrane</keyword>
<keyword evidence="4" id="KW-1133">Transmembrane helix</keyword>
<dbReference type="PROSITE" id="PS51257">
    <property type="entry name" value="PROKAR_LIPOPROTEIN"/>
    <property type="match status" value="1"/>
</dbReference>
<evidence type="ECO:0000313" key="7">
    <source>
        <dbReference type="Proteomes" id="UP000254794"/>
    </source>
</evidence>
<evidence type="ECO:0000313" key="6">
    <source>
        <dbReference type="EMBL" id="STX51149.1"/>
    </source>
</evidence>
<name>A0A378JLQ9_9GAMM</name>
<dbReference type="GO" id="GO:0017089">
    <property type="term" value="F:glycolipid transfer activity"/>
    <property type="evidence" value="ECO:0007669"/>
    <property type="project" value="TreeGrafter"/>
</dbReference>
<reference evidence="6 7" key="1">
    <citation type="submission" date="2018-06" db="EMBL/GenBank/DDBJ databases">
        <authorList>
            <consortium name="Pathogen Informatics"/>
            <person name="Doyle S."/>
        </authorList>
    </citation>
    <scope>NUCLEOTIDE SEQUENCE [LARGE SCALE GENOMIC DNA]</scope>
    <source>
        <strain evidence="6 7">NCTC13316</strain>
    </source>
</reference>
<dbReference type="GO" id="GO:0030288">
    <property type="term" value="C:outer membrane-bounded periplasmic space"/>
    <property type="evidence" value="ECO:0007669"/>
    <property type="project" value="TreeGrafter"/>
</dbReference>
<dbReference type="NCBIfam" id="TIGR04409">
    <property type="entry name" value="LptC_YrbK"/>
    <property type="match status" value="1"/>
</dbReference>
<dbReference type="InterPro" id="IPR052363">
    <property type="entry name" value="LPS_export_LptC"/>
</dbReference>
<keyword evidence="7" id="KW-1185">Reference proteome</keyword>
<dbReference type="EMBL" id="UGOD01000001">
    <property type="protein sequence ID" value="STX51149.1"/>
    <property type="molecule type" value="Genomic_DNA"/>
</dbReference>
<evidence type="ECO:0000256" key="4">
    <source>
        <dbReference type="ARBA" id="ARBA00022989"/>
    </source>
</evidence>
<dbReference type="InterPro" id="IPR026265">
    <property type="entry name" value="LptC"/>
</dbReference>
<evidence type="ECO:0000256" key="3">
    <source>
        <dbReference type="ARBA" id="ARBA00022692"/>
    </source>
</evidence>
<dbReference type="InterPro" id="IPR010664">
    <property type="entry name" value="LipoPS_assembly_LptC-rel"/>
</dbReference>
<evidence type="ECO:0000256" key="1">
    <source>
        <dbReference type="ARBA" id="ARBA00022475"/>
    </source>
</evidence>